<dbReference type="WBParaSite" id="PgE005_g004_t03">
    <property type="protein sequence ID" value="PgE005_g004_t03"/>
    <property type="gene ID" value="PgE005_g004"/>
</dbReference>
<accession>A0A914ZWN6</accession>
<evidence type="ECO:0000256" key="1">
    <source>
        <dbReference type="SAM" id="MobiDB-lite"/>
    </source>
</evidence>
<reference evidence="3" key="1">
    <citation type="submission" date="2022-11" db="UniProtKB">
        <authorList>
            <consortium name="WormBaseParasite"/>
        </authorList>
    </citation>
    <scope>IDENTIFICATION</scope>
</reference>
<keyword evidence="2" id="KW-1185">Reference proteome</keyword>
<evidence type="ECO:0000313" key="3">
    <source>
        <dbReference type="WBParaSite" id="PgE005_g004_t03"/>
    </source>
</evidence>
<evidence type="ECO:0000313" key="2">
    <source>
        <dbReference type="Proteomes" id="UP000887569"/>
    </source>
</evidence>
<name>A0A914ZWN6_PARUN</name>
<dbReference type="AlphaFoldDB" id="A0A914ZWN6"/>
<proteinExistence type="predicted"/>
<sequence>SYSAMLRAAGLFFQRHARFLTHFFPAESTESLITACGISSNQTVSGCQSGRASTTSATDGALSPLGKAIIANELARLATAPARATRSYSVPPSCRFRTQDTSRRRSQRRSRSRSTNGRPRSRVRSRNIHNNVDRTGKSRHHCRSSSAFVPGHKSRK</sequence>
<dbReference type="Proteomes" id="UP000887569">
    <property type="component" value="Unplaced"/>
</dbReference>
<protein>
    <submittedName>
        <fullName evidence="3">RNase H type-1 domain-containing protein</fullName>
    </submittedName>
</protein>
<organism evidence="2 3">
    <name type="scientific">Parascaris univalens</name>
    <name type="common">Nematode worm</name>
    <dbReference type="NCBI Taxonomy" id="6257"/>
    <lineage>
        <taxon>Eukaryota</taxon>
        <taxon>Metazoa</taxon>
        <taxon>Ecdysozoa</taxon>
        <taxon>Nematoda</taxon>
        <taxon>Chromadorea</taxon>
        <taxon>Rhabditida</taxon>
        <taxon>Spirurina</taxon>
        <taxon>Ascaridomorpha</taxon>
        <taxon>Ascaridoidea</taxon>
        <taxon>Ascarididae</taxon>
        <taxon>Parascaris</taxon>
    </lineage>
</organism>
<feature type="region of interest" description="Disordered" evidence="1">
    <location>
        <begin position="86"/>
        <end position="156"/>
    </location>
</feature>